<protein>
    <submittedName>
        <fullName evidence="1">Uncharacterized protein</fullName>
    </submittedName>
</protein>
<organism evidence="1 2">
    <name type="scientific">Rangifer tarandus platyrhynchus</name>
    <name type="common">Svalbard reindeer</name>
    <dbReference type="NCBI Taxonomy" id="3082113"/>
    <lineage>
        <taxon>Eukaryota</taxon>
        <taxon>Metazoa</taxon>
        <taxon>Chordata</taxon>
        <taxon>Craniata</taxon>
        <taxon>Vertebrata</taxon>
        <taxon>Euteleostomi</taxon>
        <taxon>Mammalia</taxon>
        <taxon>Eutheria</taxon>
        <taxon>Laurasiatheria</taxon>
        <taxon>Artiodactyla</taxon>
        <taxon>Ruminantia</taxon>
        <taxon>Pecora</taxon>
        <taxon>Cervidae</taxon>
        <taxon>Odocoileinae</taxon>
        <taxon>Rangifer</taxon>
    </lineage>
</organism>
<evidence type="ECO:0000313" key="1">
    <source>
        <dbReference type="EMBL" id="CAI9168375.1"/>
    </source>
</evidence>
<dbReference type="Proteomes" id="UP001176941">
    <property type="component" value="Chromosome 28"/>
</dbReference>
<keyword evidence="2" id="KW-1185">Reference proteome</keyword>
<sequence length="126" mass="13683">MQLVLGSLTQTQKSLCFPKTDRRTTSEAVPPGRSGLDFCFPKPWGGCGLSAEEGRREKEGEEKEPLRTRSLSFHCLGLSALAGFTESSFPSSPAEQVLKARAGALALNGNPMGNPSEWLWLPVRFS</sequence>
<dbReference type="EMBL" id="OX459964">
    <property type="protein sequence ID" value="CAI9168375.1"/>
    <property type="molecule type" value="Genomic_DNA"/>
</dbReference>
<accession>A0ABN8Z3F2</accession>
<evidence type="ECO:0000313" key="2">
    <source>
        <dbReference type="Proteomes" id="UP001176941"/>
    </source>
</evidence>
<name>A0ABN8Z3F2_RANTA</name>
<gene>
    <name evidence="1" type="ORF">MRATA1EN1_LOCUS17337</name>
</gene>
<proteinExistence type="predicted"/>
<reference evidence="1" key="1">
    <citation type="submission" date="2023-04" db="EMBL/GenBank/DDBJ databases">
        <authorList>
            <consortium name="ELIXIR-Norway"/>
        </authorList>
    </citation>
    <scope>NUCLEOTIDE SEQUENCE [LARGE SCALE GENOMIC DNA]</scope>
</reference>